<dbReference type="InterPro" id="IPR036640">
    <property type="entry name" value="ABC1_TM_sf"/>
</dbReference>
<evidence type="ECO:0000256" key="7">
    <source>
        <dbReference type="SAM" id="Phobius"/>
    </source>
</evidence>
<dbReference type="SMART" id="SM00382">
    <property type="entry name" value="AAA"/>
    <property type="match status" value="1"/>
</dbReference>
<dbReference type="InterPro" id="IPR003593">
    <property type="entry name" value="AAA+_ATPase"/>
</dbReference>
<feature type="transmembrane region" description="Helical" evidence="7">
    <location>
        <begin position="166"/>
        <end position="195"/>
    </location>
</feature>
<dbReference type="InterPro" id="IPR017871">
    <property type="entry name" value="ABC_transporter-like_CS"/>
</dbReference>
<keyword evidence="5 7" id="KW-1133">Transmembrane helix</keyword>
<evidence type="ECO:0000256" key="1">
    <source>
        <dbReference type="ARBA" id="ARBA00004651"/>
    </source>
</evidence>
<evidence type="ECO:0000256" key="3">
    <source>
        <dbReference type="ARBA" id="ARBA00022741"/>
    </source>
</evidence>
<evidence type="ECO:0000313" key="11">
    <source>
        <dbReference type="Proteomes" id="UP001500751"/>
    </source>
</evidence>
<protein>
    <submittedName>
        <fullName evidence="10">ABC transporter ATP-binding protein</fullName>
    </submittedName>
</protein>
<evidence type="ECO:0000259" key="9">
    <source>
        <dbReference type="PROSITE" id="PS50929"/>
    </source>
</evidence>
<dbReference type="InterPro" id="IPR003439">
    <property type="entry name" value="ABC_transporter-like_ATP-bd"/>
</dbReference>
<dbReference type="InterPro" id="IPR039421">
    <property type="entry name" value="Type_1_exporter"/>
</dbReference>
<evidence type="ECO:0000256" key="5">
    <source>
        <dbReference type="ARBA" id="ARBA00022989"/>
    </source>
</evidence>
<evidence type="ECO:0000313" key="10">
    <source>
        <dbReference type="EMBL" id="GAA2026049.1"/>
    </source>
</evidence>
<dbReference type="EMBL" id="BAAAQN010000012">
    <property type="protein sequence ID" value="GAA2026049.1"/>
    <property type="molecule type" value="Genomic_DNA"/>
</dbReference>
<dbReference type="Gene3D" id="1.20.1560.10">
    <property type="entry name" value="ABC transporter type 1, transmembrane domain"/>
    <property type="match status" value="1"/>
</dbReference>
<feature type="transmembrane region" description="Helical" evidence="7">
    <location>
        <begin position="270"/>
        <end position="290"/>
    </location>
</feature>
<dbReference type="Proteomes" id="UP001500751">
    <property type="component" value="Unassembled WGS sequence"/>
</dbReference>
<dbReference type="InterPro" id="IPR011527">
    <property type="entry name" value="ABC1_TM_dom"/>
</dbReference>
<evidence type="ECO:0000256" key="4">
    <source>
        <dbReference type="ARBA" id="ARBA00022840"/>
    </source>
</evidence>
<dbReference type="PANTHER" id="PTHR24221">
    <property type="entry name" value="ATP-BINDING CASSETTE SUB-FAMILY B"/>
    <property type="match status" value="1"/>
</dbReference>
<dbReference type="PROSITE" id="PS00211">
    <property type="entry name" value="ABC_TRANSPORTER_1"/>
    <property type="match status" value="1"/>
</dbReference>
<comment type="caution">
    <text evidence="10">The sequence shown here is derived from an EMBL/GenBank/DDBJ whole genome shotgun (WGS) entry which is preliminary data.</text>
</comment>
<feature type="domain" description="ABC transmembrane type-1" evidence="9">
    <location>
        <begin position="42"/>
        <end position="326"/>
    </location>
</feature>
<feature type="domain" description="ABC transporter" evidence="8">
    <location>
        <begin position="358"/>
        <end position="604"/>
    </location>
</feature>
<evidence type="ECO:0000259" key="8">
    <source>
        <dbReference type="PROSITE" id="PS50893"/>
    </source>
</evidence>
<dbReference type="Pfam" id="PF00005">
    <property type="entry name" value="ABC_tran"/>
    <property type="match status" value="1"/>
</dbReference>
<keyword evidence="6 7" id="KW-0472">Membrane</keyword>
<dbReference type="SUPFAM" id="SSF52540">
    <property type="entry name" value="P-loop containing nucleoside triphosphate hydrolases"/>
    <property type="match status" value="1"/>
</dbReference>
<evidence type="ECO:0000256" key="2">
    <source>
        <dbReference type="ARBA" id="ARBA00022692"/>
    </source>
</evidence>
<gene>
    <name evidence="10" type="ORF">GCM10009839_25440</name>
</gene>
<keyword evidence="2 7" id="KW-0812">Transmembrane</keyword>
<evidence type="ECO:0000256" key="6">
    <source>
        <dbReference type="ARBA" id="ARBA00023136"/>
    </source>
</evidence>
<accession>A0ABP5FG60</accession>
<keyword evidence="4 10" id="KW-0067">ATP-binding</keyword>
<dbReference type="PROSITE" id="PS50893">
    <property type="entry name" value="ABC_TRANSPORTER_2"/>
    <property type="match status" value="1"/>
</dbReference>
<organism evidence="10 11">
    <name type="scientific">Catenulispora yoronensis</name>
    <dbReference type="NCBI Taxonomy" id="450799"/>
    <lineage>
        <taxon>Bacteria</taxon>
        <taxon>Bacillati</taxon>
        <taxon>Actinomycetota</taxon>
        <taxon>Actinomycetes</taxon>
        <taxon>Catenulisporales</taxon>
        <taxon>Catenulisporaceae</taxon>
        <taxon>Catenulispora</taxon>
    </lineage>
</organism>
<name>A0ABP5FG60_9ACTN</name>
<dbReference type="SUPFAM" id="SSF90123">
    <property type="entry name" value="ABC transporter transmembrane region"/>
    <property type="match status" value="1"/>
</dbReference>
<keyword evidence="3" id="KW-0547">Nucleotide-binding</keyword>
<dbReference type="PANTHER" id="PTHR24221:SF654">
    <property type="entry name" value="ATP-BINDING CASSETTE SUB-FAMILY B MEMBER 6"/>
    <property type="match status" value="1"/>
</dbReference>
<dbReference type="GO" id="GO:0005524">
    <property type="term" value="F:ATP binding"/>
    <property type="evidence" value="ECO:0007669"/>
    <property type="project" value="UniProtKB-KW"/>
</dbReference>
<reference evidence="11" key="1">
    <citation type="journal article" date="2019" name="Int. J. Syst. Evol. Microbiol.">
        <title>The Global Catalogue of Microorganisms (GCM) 10K type strain sequencing project: providing services to taxonomists for standard genome sequencing and annotation.</title>
        <authorList>
            <consortium name="The Broad Institute Genomics Platform"/>
            <consortium name="The Broad Institute Genome Sequencing Center for Infectious Disease"/>
            <person name="Wu L."/>
            <person name="Ma J."/>
        </authorList>
    </citation>
    <scope>NUCLEOTIDE SEQUENCE [LARGE SCALE GENOMIC DNA]</scope>
    <source>
        <strain evidence="11">JCM 16014</strain>
    </source>
</reference>
<keyword evidence="11" id="KW-1185">Reference proteome</keyword>
<dbReference type="Gene3D" id="3.40.50.300">
    <property type="entry name" value="P-loop containing nucleotide triphosphate hydrolases"/>
    <property type="match status" value="1"/>
</dbReference>
<proteinExistence type="predicted"/>
<comment type="subcellular location">
    <subcellularLocation>
        <location evidence="1">Cell membrane</location>
        <topology evidence="1">Multi-pass membrane protein</topology>
    </subcellularLocation>
</comment>
<dbReference type="PROSITE" id="PS50929">
    <property type="entry name" value="ABC_TM1F"/>
    <property type="match status" value="1"/>
</dbReference>
<dbReference type="InterPro" id="IPR027417">
    <property type="entry name" value="P-loop_NTPase"/>
</dbReference>
<sequence>MRLKRSGAGSGVGTGPGFGSGAGSRALALSWRAAPLDTTLELATTVAMGLIPAAGAWTGKLLFDELARGRAMDPGRASWLVVIGALLTCSQVALTQLNGQLARRVQRAVALRAQDLLYRSVNAFPGIGYFEDPAFQDRLRLAEQGAQTAPHDINILLTETARNGVIITGFLGTLLAVWPPMALVLLVTAVPAAVAQRALAARRARTTEETMESQRRRFFFQQLLTDATMAKEVRLFGLGDLFHGRLLAAARQSADADLAVEGHGSRVQTALSLLSATVAAGGTVVVVRGVAAGHVSLGDLTLFTSAVLGVQGALATIIGQAAQAGKTLRLFRSFLEVVHAGPDLVGGSAPVGPLREGIVFEDVWFRYHAGAPWALRGVSVTIPAGRSVGLVGLNGAGKSTLVKLLCRFYEPERGRILWDGIDVRELSIVDLRRRIGATFQDFCRYDVTAAENIGVGDVTRLDDRAAIRQAAAAAGIDATLAGLRDGYDTLLSRIFFDADRERGLALSGGQWQRVAVARSLVRRDADLLILDEPSSGLDAEAEHEIHRALAEHRRGRTSLLISHRLSALRDADVIVVLEQGRVAEQGTHEELLGTDSQYARLFAIQAAGYRDTPTMAGTSVAPAMPVTPVGSAR</sequence>